<dbReference type="InterPro" id="IPR050498">
    <property type="entry name" value="Ycf3"/>
</dbReference>
<dbReference type="PROSITE" id="PS50293">
    <property type="entry name" value="TPR_REGION"/>
    <property type="match status" value="3"/>
</dbReference>
<dbReference type="eggNOG" id="COG0457">
    <property type="taxonomic scope" value="Bacteria"/>
</dbReference>
<accession>B0CBG6</accession>
<feature type="repeat" description="TPR" evidence="3">
    <location>
        <begin position="230"/>
        <end position="263"/>
    </location>
</feature>
<dbReference type="PANTHER" id="PTHR44858">
    <property type="entry name" value="TETRATRICOPEPTIDE REPEAT PROTEIN 6"/>
    <property type="match status" value="1"/>
</dbReference>
<dbReference type="PANTHER" id="PTHR44858:SF1">
    <property type="entry name" value="UDP-N-ACETYLGLUCOSAMINE--PEPTIDE N-ACETYLGLUCOSAMINYLTRANSFERASE SPINDLY-RELATED"/>
    <property type="match status" value="1"/>
</dbReference>
<reference evidence="4 5" key="1">
    <citation type="journal article" date="2008" name="Proc. Natl. Acad. Sci. U.S.A.">
        <title>Niche adaptation and genome expansion in the chlorophyll d-producing cyanobacterium Acaryochloris marina.</title>
        <authorList>
            <person name="Swingley W.D."/>
            <person name="Chen M."/>
            <person name="Cheung P.C."/>
            <person name="Conrad A.L."/>
            <person name="Dejesa L.C."/>
            <person name="Hao J."/>
            <person name="Honchak B.M."/>
            <person name="Karbach L.E."/>
            <person name="Kurdoglu A."/>
            <person name="Lahiri S."/>
            <person name="Mastrian S.D."/>
            <person name="Miyashita H."/>
            <person name="Page L."/>
            <person name="Ramakrishna P."/>
            <person name="Satoh S."/>
            <person name="Sattley W.M."/>
            <person name="Shimada Y."/>
            <person name="Taylor H.L."/>
            <person name="Tomo T."/>
            <person name="Tsuchiya T."/>
            <person name="Wang Z.T."/>
            <person name="Raymond J."/>
            <person name="Mimuro M."/>
            <person name="Blankenship R.E."/>
            <person name="Touchman J.W."/>
        </authorList>
    </citation>
    <scope>NUCLEOTIDE SEQUENCE [LARGE SCALE GENOMIC DNA]</scope>
    <source>
        <strain evidence="5">MBIC 11017</strain>
    </source>
</reference>
<proteinExistence type="predicted"/>
<dbReference type="KEGG" id="amr:AM1_2955"/>
<evidence type="ECO:0000313" key="5">
    <source>
        <dbReference type="Proteomes" id="UP000000268"/>
    </source>
</evidence>
<dbReference type="GO" id="GO:0009279">
    <property type="term" value="C:cell outer membrane"/>
    <property type="evidence" value="ECO:0007669"/>
    <property type="project" value="TreeGrafter"/>
</dbReference>
<dbReference type="RefSeq" id="WP_012163385.1">
    <property type="nucleotide sequence ID" value="NC_009925.1"/>
</dbReference>
<sequence>MTQSLTDWDEDVAVDPEAGYQALLRTIRWTNGFGLSFVRCSPAEAEQLIERVQLDLGSQPPSSESQKKIEVLRLDQPIDNFYEMVAALPNQDQIDVLFIKGIEKSLIADIKPGYQGEGEYYNLNTLPRILGHLNLQRERFRDDFDICFIFLVPLFALKYFTRRAPDFFDWRSGVWAFGTNSQVLQQESLRILQEGNFAKYLALSPQERTQKILEIQELIDDIYAVPREQIYLFFELGNLFAAEADYRSAIASYDKALEFKPDDDQAWYNRGIALRQLGRLEEAIASYDKALEFKPDDDQAWYNRGIALHQLGRFEEAITSYDKALAFKPDDAMTLLNRGNAFLQLRKYKDGFQSFEKALGPKPNIAIKLIFQVIKFVGRIRFKF</sequence>
<dbReference type="PROSITE" id="PS50005">
    <property type="entry name" value="TPR"/>
    <property type="match status" value="4"/>
</dbReference>
<name>B0CBG6_ACAM1</name>
<dbReference type="AlphaFoldDB" id="B0CBG6"/>
<keyword evidence="1" id="KW-0677">Repeat</keyword>
<evidence type="ECO:0000256" key="1">
    <source>
        <dbReference type="ARBA" id="ARBA00022737"/>
    </source>
</evidence>
<feature type="repeat" description="TPR" evidence="3">
    <location>
        <begin position="298"/>
        <end position="331"/>
    </location>
</feature>
<dbReference type="GO" id="GO:0046813">
    <property type="term" value="P:receptor-mediated virion attachment to host cell"/>
    <property type="evidence" value="ECO:0007669"/>
    <property type="project" value="TreeGrafter"/>
</dbReference>
<dbReference type="SUPFAM" id="SSF48452">
    <property type="entry name" value="TPR-like"/>
    <property type="match status" value="1"/>
</dbReference>
<dbReference type="EMBL" id="CP000828">
    <property type="protein sequence ID" value="ABW27951.1"/>
    <property type="molecule type" value="Genomic_DNA"/>
</dbReference>
<dbReference type="Gene3D" id="1.25.40.10">
    <property type="entry name" value="Tetratricopeptide repeat domain"/>
    <property type="match status" value="2"/>
</dbReference>
<dbReference type="SMART" id="SM00028">
    <property type="entry name" value="TPR"/>
    <property type="match status" value="4"/>
</dbReference>
<dbReference type="InterPro" id="IPR019734">
    <property type="entry name" value="TPR_rpt"/>
</dbReference>
<dbReference type="OrthoDB" id="443517at2"/>
<dbReference type="Pfam" id="PF13181">
    <property type="entry name" value="TPR_8"/>
    <property type="match status" value="1"/>
</dbReference>
<protein>
    <submittedName>
        <fullName evidence="4">TPR domain protein</fullName>
    </submittedName>
</protein>
<dbReference type="InterPro" id="IPR011990">
    <property type="entry name" value="TPR-like_helical_dom_sf"/>
</dbReference>
<organism evidence="4 5">
    <name type="scientific">Acaryochloris marina (strain MBIC 11017)</name>
    <dbReference type="NCBI Taxonomy" id="329726"/>
    <lineage>
        <taxon>Bacteria</taxon>
        <taxon>Bacillati</taxon>
        <taxon>Cyanobacteriota</taxon>
        <taxon>Cyanophyceae</taxon>
        <taxon>Acaryochloridales</taxon>
        <taxon>Acaryochloridaceae</taxon>
        <taxon>Acaryochloris</taxon>
    </lineage>
</organism>
<keyword evidence="5" id="KW-1185">Reference proteome</keyword>
<gene>
    <name evidence="4" type="ordered locus">AM1_2955</name>
</gene>
<dbReference type="HOGENOM" id="CLU_038148_0_0_3"/>
<dbReference type="Pfam" id="PF13414">
    <property type="entry name" value="TPR_11"/>
    <property type="match status" value="1"/>
</dbReference>
<feature type="repeat" description="TPR" evidence="3">
    <location>
        <begin position="264"/>
        <end position="297"/>
    </location>
</feature>
<evidence type="ECO:0000256" key="3">
    <source>
        <dbReference type="PROSITE-ProRule" id="PRU00339"/>
    </source>
</evidence>
<evidence type="ECO:0000256" key="2">
    <source>
        <dbReference type="ARBA" id="ARBA00022803"/>
    </source>
</evidence>
<dbReference type="Proteomes" id="UP000000268">
    <property type="component" value="Chromosome"/>
</dbReference>
<dbReference type="STRING" id="329726.AM1_2955"/>
<keyword evidence="2 3" id="KW-0802">TPR repeat</keyword>
<feature type="repeat" description="TPR" evidence="3">
    <location>
        <begin position="332"/>
        <end position="365"/>
    </location>
</feature>
<evidence type="ECO:0000313" key="4">
    <source>
        <dbReference type="EMBL" id="ABW27951.1"/>
    </source>
</evidence>